<evidence type="ECO:0000256" key="3">
    <source>
        <dbReference type="ARBA" id="ARBA00022692"/>
    </source>
</evidence>
<dbReference type="InterPro" id="IPR001123">
    <property type="entry name" value="LeuE-type"/>
</dbReference>
<dbReference type="EMBL" id="JAUOQO010000002">
    <property type="protein sequence ID" value="MDO6572939.1"/>
    <property type="molecule type" value="Genomic_DNA"/>
</dbReference>
<feature type="transmembrane region" description="Helical" evidence="6">
    <location>
        <begin position="70"/>
        <end position="89"/>
    </location>
</feature>
<evidence type="ECO:0000256" key="1">
    <source>
        <dbReference type="ARBA" id="ARBA00004651"/>
    </source>
</evidence>
<evidence type="ECO:0000313" key="8">
    <source>
        <dbReference type="Proteomes" id="UP001170310"/>
    </source>
</evidence>
<dbReference type="GO" id="GO:0015171">
    <property type="term" value="F:amino acid transmembrane transporter activity"/>
    <property type="evidence" value="ECO:0007669"/>
    <property type="project" value="TreeGrafter"/>
</dbReference>
<feature type="transmembrane region" description="Helical" evidence="6">
    <location>
        <begin position="149"/>
        <end position="175"/>
    </location>
</feature>
<feature type="transmembrane region" description="Helical" evidence="6">
    <location>
        <begin position="6"/>
        <end position="29"/>
    </location>
</feature>
<feature type="transmembrane region" description="Helical" evidence="6">
    <location>
        <begin position="41"/>
        <end position="64"/>
    </location>
</feature>
<evidence type="ECO:0000256" key="4">
    <source>
        <dbReference type="ARBA" id="ARBA00022989"/>
    </source>
</evidence>
<protein>
    <submittedName>
        <fullName evidence="7">LysE family translocator</fullName>
    </submittedName>
</protein>
<keyword evidence="3 6" id="KW-0812">Transmembrane</keyword>
<keyword evidence="4 6" id="KW-1133">Transmembrane helix</keyword>
<dbReference type="PANTHER" id="PTHR30086:SF20">
    <property type="entry name" value="ARGININE EXPORTER PROTEIN ARGO-RELATED"/>
    <property type="match status" value="1"/>
</dbReference>
<comment type="subcellular location">
    <subcellularLocation>
        <location evidence="1">Cell membrane</location>
        <topology evidence="1">Multi-pass membrane protein</topology>
    </subcellularLocation>
</comment>
<evidence type="ECO:0000256" key="5">
    <source>
        <dbReference type="ARBA" id="ARBA00023136"/>
    </source>
</evidence>
<dbReference type="AlphaFoldDB" id="A0AAW7YN31"/>
<dbReference type="PANTHER" id="PTHR30086">
    <property type="entry name" value="ARGININE EXPORTER PROTEIN ARGO"/>
    <property type="match status" value="1"/>
</dbReference>
<comment type="caution">
    <text evidence="7">The sequence shown here is derived from an EMBL/GenBank/DDBJ whole genome shotgun (WGS) entry which is preliminary data.</text>
</comment>
<evidence type="ECO:0000256" key="2">
    <source>
        <dbReference type="ARBA" id="ARBA00022475"/>
    </source>
</evidence>
<evidence type="ECO:0000313" key="7">
    <source>
        <dbReference type="EMBL" id="MDO6572939.1"/>
    </source>
</evidence>
<dbReference type="RefSeq" id="WP_303520368.1">
    <property type="nucleotide sequence ID" value="NZ_JAUOQO010000002.1"/>
</dbReference>
<dbReference type="Proteomes" id="UP001170310">
    <property type="component" value="Unassembled WGS sequence"/>
</dbReference>
<dbReference type="Pfam" id="PF01810">
    <property type="entry name" value="LysE"/>
    <property type="match status" value="1"/>
</dbReference>
<sequence>MFDIISFQVFLLTAIIICVTPGIDTMFILSRSISQGRSAGVFSVLGVSSGSLIHTVLAAVGLSALLKTSVLLFTVVKTIGAIYLIYLGIQMLINKGTRLDIVEVSEISNRKLFTQGMITNVTNPKVALFYISFVPQFISSTNHYGPIPFIILGVIFTLIGTIWDLITVIFSSALTSKLRNNKLVEPILNKITGIIFIILGISLFNTKAH</sequence>
<keyword evidence="8" id="KW-1185">Reference proteome</keyword>
<feature type="transmembrane region" description="Helical" evidence="6">
    <location>
        <begin position="187"/>
        <end position="204"/>
    </location>
</feature>
<name>A0AAW7YN31_9STAP</name>
<reference evidence="7" key="1">
    <citation type="submission" date="2023-07" db="EMBL/GenBank/DDBJ databases">
        <title>Genome content predicts the carbon catabolic preferences of heterotrophic bacteria.</title>
        <authorList>
            <person name="Gralka M."/>
        </authorList>
    </citation>
    <scope>NUCLEOTIDE SEQUENCE</scope>
    <source>
        <strain evidence="7">E2R20</strain>
    </source>
</reference>
<dbReference type="PIRSF" id="PIRSF006324">
    <property type="entry name" value="LeuE"/>
    <property type="match status" value="1"/>
</dbReference>
<evidence type="ECO:0000256" key="6">
    <source>
        <dbReference type="SAM" id="Phobius"/>
    </source>
</evidence>
<dbReference type="GO" id="GO:0005886">
    <property type="term" value="C:plasma membrane"/>
    <property type="evidence" value="ECO:0007669"/>
    <property type="project" value="UniProtKB-SubCell"/>
</dbReference>
<gene>
    <name evidence="7" type="ORF">Q4528_02090</name>
</gene>
<keyword evidence="2" id="KW-1003">Cell membrane</keyword>
<organism evidence="7 8">
    <name type="scientific">Staphylococcus pasteuri_A</name>
    <dbReference type="NCBI Taxonomy" id="3062664"/>
    <lineage>
        <taxon>Bacteria</taxon>
        <taxon>Bacillati</taxon>
        <taxon>Bacillota</taxon>
        <taxon>Bacilli</taxon>
        <taxon>Bacillales</taxon>
        <taxon>Staphylococcaceae</taxon>
        <taxon>Staphylococcus</taxon>
    </lineage>
</organism>
<proteinExistence type="predicted"/>
<accession>A0AAW7YN31</accession>
<keyword evidence="5 6" id="KW-0472">Membrane</keyword>